<feature type="region of interest" description="Disordered" evidence="1">
    <location>
        <begin position="1"/>
        <end position="62"/>
    </location>
</feature>
<comment type="caution">
    <text evidence="2">The sequence shown here is derived from an EMBL/GenBank/DDBJ whole genome shotgun (WGS) entry which is preliminary data.</text>
</comment>
<reference evidence="2 3" key="1">
    <citation type="submission" date="2023-02" db="EMBL/GenBank/DDBJ databases">
        <title>LHISI_Scaffold_Assembly.</title>
        <authorList>
            <person name="Stuart O.P."/>
            <person name="Cleave R."/>
            <person name="Magrath M.J.L."/>
            <person name="Mikheyev A.S."/>
        </authorList>
    </citation>
    <scope>NUCLEOTIDE SEQUENCE [LARGE SCALE GENOMIC DNA]</scope>
    <source>
        <strain evidence="2">Daus_M_001</strain>
        <tissue evidence="2">Leg muscle</tissue>
    </source>
</reference>
<name>A0ABQ9II27_9NEOP</name>
<feature type="compositionally biased region" description="Polar residues" evidence="1">
    <location>
        <begin position="253"/>
        <end position="273"/>
    </location>
</feature>
<sequence length="1017" mass="113522">MVMEIKPTTGRETAGQHKEIPEVGGLPLQDPQKPPSQPYTRSTGTQSRRQTYRETGDSRRRQRQTLQLRKGHITHSLQHAHRLQNTEIAARPRYTSKCVTSFPHAGHHCHTTVSSQHTSRKQVACDAAHLYKAMIRPHFHSTQLDIMKAACPPHNQGVPTASWSKHMCDTGGPCRVRRLSSVLPGPTLQHRPGGGDWEWEPFQVTGPPTSPPSGTPPATVSRCSHRQARLAMQTHVPAQVTPCARANRHHGNRTSQPHQPSSWQLDQPATPTEGSEELTPDAACHCSSMEQCQDERAEEMRDPHEKIIQSVASSSTIPTCENPRPTPLGIKPSSPMWELLILVLHKEWAALLPPDKVCLHECRLSSMLRVGQHRIDCVPDRGWPKLVLHFQAEVTYRRQLFTLPKHLLGMPQLQKAMKHHHLLEWLQRVTLPTSSGDRTACSYSTGSVGSCNSKEKTIDGNCTRNSQPSVFDTQTTVTHTLLSDVGKDVWAVANDSTGISNPDAKFSYSVDQDLVYQCLEMTLRKKLGGVKSGEHGGHLTGPLLPIQRSPNVVVSVGRWALSWKRECGEVIDRCVYGVGRRWGGGGKITPPRRYMFPTICACGKCLSFKAFEGRYKGTRQRESERDKKRSEREDNTSPRLLLWVTTSPIARGSSKAEWQTRSPDVFGKQDITQRAKWHLKVKMPTSLVPVVAGATLKRLKSCITRKHKMERTKHCRASVIKDDIFYLSKVKMYGSDKGGHGTHITHYITSTLNLHTKEVHSPPPAVPGWKEVRIRKEAHVQRLNARLHCRWDPSVPHVLSNTVVSMERHQKKGTGETGGPEKICQPATSSGTIPTCKNLGAASLGMEHDSPSQYDVGPTLALMTACTYASILSMRRQMISWGMAAYSLWSTEMRRDINAGQCGLLRVRVTKQKHPKDVLLYSNQDFATLMLLTPCEVAFGICLCDVWRIDSCSPIETKFLHLTPNSHGAWSNQARRCHANFGNMIWSSAEQDDAGSSIHTDSAKTYLQNFSQGCQLL</sequence>
<feature type="region of interest" description="Disordered" evidence="1">
    <location>
        <begin position="247"/>
        <end position="280"/>
    </location>
</feature>
<feature type="region of interest" description="Disordered" evidence="1">
    <location>
        <begin position="185"/>
        <end position="225"/>
    </location>
</feature>
<organism evidence="2 3">
    <name type="scientific">Dryococelus australis</name>
    <dbReference type="NCBI Taxonomy" id="614101"/>
    <lineage>
        <taxon>Eukaryota</taxon>
        <taxon>Metazoa</taxon>
        <taxon>Ecdysozoa</taxon>
        <taxon>Arthropoda</taxon>
        <taxon>Hexapoda</taxon>
        <taxon>Insecta</taxon>
        <taxon>Pterygota</taxon>
        <taxon>Neoptera</taxon>
        <taxon>Polyneoptera</taxon>
        <taxon>Phasmatodea</taxon>
        <taxon>Verophasmatodea</taxon>
        <taxon>Anareolatae</taxon>
        <taxon>Phasmatidae</taxon>
        <taxon>Eurycanthinae</taxon>
        <taxon>Dryococelus</taxon>
    </lineage>
</organism>
<dbReference type="EMBL" id="JARBHB010000001">
    <property type="protein sequence ID" value="KAJ8895825.1"/>
    <property type="molecule type" value="Genomic_DNA"/>
</dbReference>
<gene>
    <name evidence="2" type="ORF">PR048_001163</name>
</gene>
<proteinExistence type="predicted"/>
<evidence type="ECO:0000313" key="3">
    <source>
        <dbReference type="Proteomes" id="UP001159363"/>
    </source>
</evidence>
<accession>A0ABQ9II27</accession>
<keyword evidence="3" id="KW-1185">Reference proteome</keyword>
<evidence type="ECO:0000313" key="2">
    <source>
        <dbReference type="EMBL" id="KAJ8895825.1"/>
    </source>
</evidence>
<feature type="compositionally biased region" description="Low complexity" evidence="1">
    <location>
        <begin position="39"/>
        <end position="49"/>
    </location>
</feature>
<feature type="region of interest" description="Disordered" evidence="1">
    <location>
        <begin position="617"/>
        <end position="636"/>
    </location>
</feature>
<dbReference type="Proteomes" id="UP001159363">
    <property type="component" value="Chromosome 1"/>
</dbReference>
<evidence type="ECO:0000256" key="1">
    <source>
        <dbReference type="SAM" id="MobiDB-lite"/>
    </source>
</evidence>
<protein>
    <submittedName>
        <fullName evidence="2">Uncharacterized protein</fullName>
    </submittedName>
</protein>